<evidence type="ECO:0008006" key="5">
    <source>
        <dbReference type="Google" id="ProtNLM"/>
    </source>
</evidence>
<accession>A0AAN1KP13</accession>
<dbReference type="Pfam" id="PF14559">
    <property type="entry name" value="TPR_19"/>
    <property type="match status" value="1"/>
</dbReference>
<keyword evidence="2" id="KW-0732">Signal</keyword>
<proteinExistence type="predicted"/>
<dbReference type="Gene3D" id="1.25.40.10">
    <property type="entry name" value="Tetratricopeptide repeat domain"/>
    <property type="match status" value="2"/>
</dbReference>
<evidence type="ECO:0000313" key="3">
    <source>
        <dbReference type="EMBL" id="ASI91081.1"/>
    </source>
</evidence>
<name>A0AAN1KP13_9VIBR</name>
<dbReference type="EMBL" id="CP018308">
    <property type="protein sequence ID" value="ASI91081.1"/>
    <property type="molecule type" value="Genomic_DNA"/>
</dbReference>
<sequence>MKGIKWALLMITLLLLQACSSSNNNPSYDTSLYQGRPIETLTQGPPPVSEVEAIQRGDAALNSGNIDLALYEYIRSMSFSPLDYKDKTLYTIGQIHLSRGNNELAEKAFLMSVKENPNNVMALQQLGNLYTQLGRVEEGESYFLRSVNADQIRLGSKAMIDYNSLNKQSVEALVVDSQSPAVSYMGLGIIADVENEYDIARVLYDKASIAAPQMTKVLINQGYSYYMSGDYTKAARYTQNALKREPSNEKAQNNMALIYLAQGQENQALNMFSRHMERFEALNNVGYFLMLKGRPEKAIPYFQQAIDTKPSYYKLANDNLDRALAEVRAKEVIVTSN</sequence>
<dbReference type="PROSITE" id="PS50005">
    <property type="entry name" value="TPR"/>
    <property type="match status" value="3"/>
</dbReference>
<evidence type="ECO:0000256" key="1">
    <source>
        <dbReference type="PROSITE-ProRule" id="PRU00339"/>
    </source>
</evidence>
<protein>
    <recommendedName>
        <fullName evidence="5">Tetratricopeptide repeat protein</fullName>
    </recommendedName>
</protein>
<organism evidence="3 4">
    <name type="scientific">Vibrio mediterranei</name>
    <dbReference type="NCBI Taxonomy" id="689"/>
    <lineage>
        <taxon>Bacteria</taxon>
        <taxon>Pseudomonadati</taxon>
        <taxon>Pseudomonadota</taxon>
        <taxon>Gammaproteobacteria</taxon>
        <taxon>Vibrionales</taxon>
        <taxon>Vibrionaceae</taxon>
        <taxon>Vibrio</taxon>
    </lineage>
</organism>
<keyword evidence="1" id="KW-0802">TPR repeat</keyword>
<dbReference type="InterPro" id="IPR019734">
    <property type="entry name" value="TPR_rpt"/>
</dbReference>
<dbReference type="Pfam" id="PF13181">
    <property type="entry name" value="TPR_8"/>
    <property type="match status" value="1"/>
</dbReference>
<feature type="repeat" description="TPR" evidence="1">
    <location>
        <begin position="215"/>
        <end position="248"/>
    </location>
</feature>
<dbReference type="Pfam" id="PF13432">
    <property type="entry name" value="TPR_16"/>
    <property type="match status" value="1"/>
</dbReference>
<feature type="chain" id="PRO_5042825525" description="Tetratricopeptide repeat protein" evidence="2">
    <location>
        <begin position="25"/>
        <end position="337"/>
    </location>
</feature>
<evidence type="ECO:0000256" key="2">
    <source>
        <dbReference type="SAM" id="SignalP"/>
    </source>
</evidence>
<dbReference type="InterPro" id="IPR011990">
    <property type="entry name" value="TPR-like_helical_dom_sf"/>
</dbReference>
<feature type="repeat" description="TPR" evidence="1">
    <location>
        <begin position="279"/>
        <end position="312"/>
    </location>
</feature>
<dbReference type="SMART" id="SM00028">
    <property type="entry name" value="TPR"/>
    <property type="match status" value="6"/>
</dbReference>
<dbReference type="AlphaFoldDB" id="A0AAN1KP13"/>
<dbReference type="SUPFAM" id="SSF48452">
    <property type="entry name" value="TPR-like"/>
    <property type="match status" value="2"/>
</dbReference>
<dbReference type="Proteomes" id="UP000197092">
    <property type="component" value="Chromosome 1"/>
</dbReference>
<dbReference type="PROSITE" id="PS51257">
    <property type="entry name" value="PROKAR_LIPOPROTEIN"/>
    <property type="match status" value="1"/>
</dbReference>
<dbReference type="RefSeq" id="WP_088877422.1">
    <property type="nucleotide sequence ID" value="NZ_CP018308.1"/>
</dbReference>
<reference evidence="4" key="1">
    <citation type="submission" date="2016-12" db="EMBL/GenBank/DDBJ databases">
        <title>Comparative genomic analysis reveals the diversity, evolution, and environmental adaptation strategies of the genus Vibrio.</title>
        <authorList>
            <person name="Lin H."/>
            <person name="Wang X."/>
            <person name="Zhang X.-H."/>
        </authorList>
    </citation>
    <scope>NUCLEOTIDE SEQUENCE [LARGE SCALE GENOMIC DNA]</scope>
    <source>
        <strain evidence="4">QT6D1</strain>
    </source>
</reference>
<gene>
    <name evidence="3" type="ORF">BSZ05_15445</name>
</gene>
<dbReference type="KEGG" id="vsh:BSZ05_15445"/>
<evidence type="ECO:0000313" key="4">
    <source>
        <dbReference type="Proteomes" id="UP000197092"/>
    </source>
</evidence>
<dbReference type="PANTHER" id="PTHR12558:SF13">
    <property type="entry name" value="CELL DIVISION CYCLE PROTEIN 27 HOMOLOG"/>
    <property type="match status" value="1"/>
</dbReference>
<feature type="repeat" description="TPR" evidence="1">
    <location>
        <begin position="86"/>
        <end position="119"/>
    </location>
</feature>
<feature type="signal peptide" evidence="2">
    <location>
        <begin position="1"/>
        <end position="24"/>
    </location>
</feature>
<dbReference type="PANTHER" id="PTHR12558">
    <property type="entry name" value="CELL DIVISION CYCLE 16,23,27"/>
    <property type="match status" value="1"/>
</dbReference>